<dbReference type="Proteomes" id="UP000265566">
    <property type="component" value="Chromosome 1"/>
</dbReference>
<feature type="domain" description="WRKY" evidence="7">
    <location>
        <begin position="91"/>
        <end position="154"/>
    </location>
</feature>
<dbReference type="GO" id="GO:0043565">
    <property type="term" value="F:sequence-specific DNA binding"/>
    <property type="evidence" value="ECO:0007669"/>
    <property type="project" value="InterPro"/>
</dbReference>
<dbReference type="InterPro" id="IPR036576">
    <property type="entry name" value="WRKY_dom_sf"/>
</dbReference>
<evidence type="ECO:0000256" key="2">
    <source>
        <dbReference type="ARBA" id="ARBA00023015"/>
    </source>
</evidence>
<evidence type="ECO:0000256" key="5">
    <source>
        <dbReference type="ARBA" id="ARBA00023242"/>
    </source>
</evidence>
<dbReference type="PANTHER" id="PTHR31221">
    <property type="entry name" value="WRKY TRANSCRIPTION FACTOR PROTEIN 1-RELATED"/>
    <property type="match status" value="1"/>
</dbReference>
<evidence type="ECO:0000256" key="6">
    <source>
        <dbReference type="SAM" id="MobiDB-lite"/>
    </source>
</evidence>
<sequence length="334" mass="36949">MPMNFSEAVHAKEDSITDDKETNVPTDGQVSDTPADDEATAIGGMMLLQYDDGGASGSCPQRKRKRDFSECYKTPCPMTDAGQKIVIRVESDEDILDDGYCWRKYGCKEIKGNPNNPRGYYKCSTHNCNIKKQVERDAKDPKYVLVTYDGKHTHGPVIDKKSRPTYSRNTNAAGVRRNASMPPPPSPPSALPMVHPLPPFHQYGYIPYGMNYGWPNTMMWPLLNMSGNTMMQPFLNMTGNTMMQPYRPISEQNFLERRVSTPTPIGTNQVGPNINRAVPLPVFPISPSLPPFHIVPYGGDFLQVGGNGIVAAPVFPFMGTSPADQEATNVPDTE</sequence>
<keyword evidence="3" id="KW-0238">DNA-binding</keyword>
<protein>
    <submittedName>
        <fullName evidence="8">Putative transcription factor WRKY family</fullName>
    </submittedName>
</protein>
<organism evidence="8">
    <name type="scientific">Medicago truncatula</name>
    <name type="common">Barrel medic</name>
    <name type="synonym">Medicago tribuloides</name>
    <dbReference type="NCBI Taxonomy" id="3880"/>
    <lineage>
        <taxon>Eukaryota</taxon>
        <taxon>Viridiplantae</taxon>
        <taxon>Streptophyta</taxon>
        <taxon>Embryophyta</taxon>
        <taxon>Tracheophyta</taxon>
        <taxon>Spermatophyta</taxon>
        <taxon>Magnoliopsida</taxon>
        <taxon>eudicotyledons</taxon>
        <taxon>Gunneridae</taxon>
        <taxon>Pentapetalae</taxon>
        <taxon>rosids</taxon>
        <taxon>fabids</taxon>
        <taxon>Fabales</taxon>
        <taxon>Fabaceae</taxon>
        <taxon>Papilionoideae</taxon>
        <taxon>50 kb inversion clade</taxon>
        <taxon>NPAAA clade</taxon>
        <taxon>Hologalegina</taxon>
        <taxon>IRL clade</taxon>
        <taxon>Trifolieae</taxon>
        <taxon>Medicago</taxon>
    </lineage>
</organism>
<dbReference type="InterPro" id="IPR003657">
    <property type="entry name" value="WRKY_dom"/>
</dbReference>
<evidence type="ECO:0000313" key="8">
    <source>
        <dbReference type="EMBL" id="RHN80540.1"/>
    </source>
</evidence>
<dbReference type="SUPFAM" id="SSF118290">
    <property type="entry name" value="WRKY DNA-binding domain"/>
    <property type="match status" value="1"/>
</dbReference>
<reference evidence="8" key="1">
    <citation type="journal article" date="2018" name="Nat. Plants">
        <title>Whole-genome landscape of Medicago truncatula symbiotic genes.</title>
        <authorList>
            <person name="Pecrix Y."/>
            <person name="Gamas P."/>
            <person name="Carrere S."/>
        </authorList>
    </citation>
    <scope>NUCLEOTIDE SEQUENCE</scope>
    <source>
        <tissue evidence="8">Leaves</tissue>
    </source>
</reference>
<keyword evidence="5" id="KW-0539">Nucleus</keyword>
<feature type="compositionally biased region" description="Polar residues" evidence="6">
    <location>
        <begin position="23"/>
        <end position="32"/>
    </location>
</feature>
<feature type="region of interest" description="Disordered" evidence="6">
    <location>
        <begin position="1"/>
        <end position="36"/>
    </location>
</feature>
<dbReference type="InterPro" id="IPR044810">
    <property type="entry name" value="WRKY_plant"/>
</dbReference>
<gene>
    <name evidence="8" type="ORF">MtrunA17_Chr1g0189391</name>
</gene>
<comment type="subcellular location">
    <subcellularLocation>
        <location evidence="1">Nucleus</location>
    </subcellularLocation>
</comment>
<evidence type="ECO:0000256" key="1">
    <source>
        <dbReference type="ARBA" id="ARBA00004123"/>
    </source>
</evidence>
<dbReference type="EMBL" id="PSQE01000001">
    <property type="protein sequence ID" value="RHN80540.1"/>
    <property type="molecule type" value="Genomic_DNA"/>
</dbReference>
<evidence type="ECO:0000256" key="4">
    <source>
        <dbReference type="ARBA" id="ARBA00023163"/>
    </source>
</evidence>
<name>A0A396JQI3_MEDTR</name>
<feature type="region of interest" description="Disordered" evidence="6">
    <location>
        <begin position="154"/>
        <end position="188"/>
    </location>
</feature>
<dbReference type="Gramene" id="rna4478">
    <property type="protein sequence ID" value="RHN80540.1"/>
    <property type="gene ID" value="gene4478"/>
</dbReference>
<evidence type="ECO:0000259" key="7">
    <source>
        <dbReference type="PROSITE" id="PS50811"/>
    </source>
</evidence>
<dbReference type="Gene3D" id="2.20.25.80">
    <property type="entry name" value="WRKY domain"/>
    <property type="match status" value="1"/>
</dbReference>
<feature type="compositionally biased region" description="Basic and acidic residues" evidence="6">
    <location>
        <begin position="9"/>
        <end position="22"/>
    </location>
</feature>
<dbReference type="PANTHER" id="PTHR31221:SF112">
    <property type="entry name" value="WRKY TRANSCRIPTION FACTOR 50-RELATED"/>
    <property type="match status" value="1"/>
</dbReference>
<dbReference type="GO" id="GO:0005634">
    <property type="term" value="C:nucleus"/>
    <property type="evidence" value="ECO:0007669"/>
    <property type="project" value="UniProtKB-SubCell"/>
</dbReference>
<dbReference type="GO" id="GO:0003700">
    <property type="term" value="F:DNA-binding transcription factor activity"/>
    <property type="evidence" value="ECO:0007669"/>
    <property type="project" value="InterPro"/>
</dbReference>
<comment type="caution">
    <text evidence="8">The sequence shown here is derived from an EMBL/GenBank/DDBJ whole genome shotgun (WGS) entry which is preliminary data.</text>
</comment>
<dbReference type="SMART" id="SM00774">
    <property type="entry name" value="WRKY"/>
    <property type="match status" value="1"/>
</dbReference>
<evidence type="ECO:0000256" key="3">
    <source>
        <dbReference type="ARBA" id="ARBA00023125"/>
    </source>
</evidence>
<dbReference type="Pfam" id="PF03106">
    <property type="entry name" value="WRKY"/>
    <property type="match status" value="1"/>
</dbReference>
<accession>A0A396JQI3</accession>
<keyword evidence="4" id="KW-0804">Transcription</keyword>
<dbReference type="AlphaFoldDB" id="A0A396JQI3"/>
<keyword evidence="2" id="KW-0805">Transcription regulation</keyword>
<dbReference type="PROSITE" id="PS50811">
    <property type="entry name" value="WRKY"/>
    <property type="match status" value="1"/>
</dbReference>
<proteinExistence type="predicted"/>